<dbReference type="EMBL" id="UZAK01039916">
    <property type="protein sequence ID" value="VDP63756.1"/>
    <property type="molecule type" value="Genomic_DNA"/>
</dbReference>
<keyword evidence="2" id="KW-1185">Reference proteome</keyword>
<reference evidence="3" key="1">
    <citation type="submission" date="2016-06" db="UniProtKB">
        <authorList>
            <consortium name="WormBaseParasite"/>
        </authorList>
    </citation>
    <scope>IDENTIFICATION</scope>
</reference>
<organism evidence="3">
    <name type="scientific">Schistosoma curassoni</name>
    <dbReference type="NCBI Taxonomy" id="6186"/>
    <lineage>
        <taxon>Eukaryota</taxon>
        <taxon>Metazoa</taxon>
        <taxon>Spiralia</taxon>
        <taxon>Lophotrochozoa</taxon>
        <taxon>Platyhelminthes</taxon>
        <taxon>Trematoda</taxon>
        <taxon>Digenea</taxon>
        <taxon>Strigeidida</taxon>
        <taxon>Schistosomatoidea</taxon>
        <taxon>Schistosomatidae</taxon>
        <taxon>Schistosoma</taxon>
    </lineage>
</organism>
<name>A0A183KR49_9TREM</name>
<dbReference type="WBParaSite" id="SCUD_0001753801-mRNA-1">
    <property type="protein sequence ID" value="SCUD_0001753801-mRNA-1"/>
    <property type="gene ID" value="SCUD_0001753801"/>
</dbReference>
<evidence type="ECO:0000313" key="1">
    <source>
        <dbReference type="EMBL" id="VDP63756.1"/>
    </source>
</evidence>
<evidence type="ECO:0000313" key="3">
    <source>
        <dbReference type="WBParaSite" id="SCUD_0001753801-mRNA-1"/>
    </source>
</evidence>
<proteinExistence type="predicted"/>
<reference evidence="1 2" key="2">
    <citation type="submission" date="2018-11" db="EMBL/GenBank/DDBJ databases">
        <authorList>
            <consortium name="Pathogen Informatics"/>
        </authorList>
    </citation>
    <scope>NUCLEOTIDE SEQUENCE [LARGE SCALE GENOMIC DNA]</scope>
    <source>
        <strain evidence="1">Dakar</strain>
        <strain evidence="2">Dakar, Senegal</strain>
    </source>
</reference>
<accession>A0A183KR49</accession>
<dbReference type="AlphaFoldDB" id="A0A183KR49"/>
<protein>
    <submittedName>
        <fullName evidence="1 3">Uncharacterized protein</fullName>
    </submittedName>
</protein>
<dbReference type="Proteomes" id="UP000279833">
    <property type="component" value="Unassembled WGS sequence"/>
</dbReference>
<evidence type="ECO:0000313" key="2">
    <source>
        <dbReference type="Proteomes" id="UP000279833"/>
    </source>
</evidence>
<gene>
    <name evidence="1" type="ORF">SCUD_LOCUS17535</name>
</gene>
<sequence length="65" mass="8333">MQDSRFRLNISDENYFNNETNRFNMKTKYFKEYNEKSILKGNKLSYQNYLDNYNFKNNWKRRRWD</sequence>